<dbReference type="EMBL" id="JBJUIK010000011">
    <property type="protein sequence ID" value="KAL3512012.1"/>
    <property type="molecule type" value="Genomic_DNA"/>
</dbReference>
<dbReference type="InterPro" id="IPR036378">
    <property type="entry name" value="FAS1_dom_sf"/>
</dbReference>
<evidence type="ECO:0000256" key="8">
    <source>
        <dbReference type="ARBA" id="ARBA00023180"/>
    </source>
</evidence>
<evidence type="ECO:0000256" key="1">
    <source>
        <dbReference type="ARBA" id="ARBA00004609"/>
    </source>
</evidence>
<keyword evidence="9" id="KW-0449">Lipoprotein</keyword>
<dbReference type="GO" id="GO:0005886">
    <property type="term" value="C:plasma membrane"/>
    <property type="evidence" value="ECO:0007669"/>
    <property type="project" value="UniProtKB-SubCell"/>
</dbReference>
<accession>A0ABD2Z1Q6</accession>
<keyword evidence="6" id="KW-0654">Proteoglycan</keyword>
<protein>
    <recommendedName>
        <fullName evidence="13">FAS1 domain-containing protein</fullName>
    </recommendedName>
</protein>
<feature type="signal peptide" evidence="12">
    <location>
        <begin position="1"/>
        <end position="20"/>
    </location>
</feature>
<dbReference type="Gene3D" id="2.30.180.10">
    <property type="entry name" value="FAS1 domain"/>
    <property type="match status" value="1"/>
</dbReference>
<sequence>MNFKNQFLSSFFLLFYTVNAFNITQLLSQYPDFSTFNDYLTQTQLAGAINSRQTITVLAVDNGNMSPVSGKPPDVLKSIMSLHVILDYYDVPKIQHLPKKTAILTTLLQTNGKANGQLGFLNVTNLSPGNIAFGSAVKGSPLRADLVKPIAVQPYNISVLQVSTVIIPLGIDNTTSNSTSSPPPPPSPAPGPSPPGKSPAASPPEPVPAPDASSPEADAPAADAPPGHKHHGTGTILQLGKEFQVMGIGPLQQVRPIAHAIWDPQLSWMKSIFKFQRKLTFGSLNQPVKNYPVLDEI</sequence>
<dbReference type="InterPro" id="IPR033254">
    <property type="entry name" value="Plant_FLA"/>
</dbReference>
<evidence type="ECO:0000256" key="2">
    <source>
        <dbReference type="ARBA" id="ARBA00007843"/>
    </source>
</evidence>
<comment type="similarity">
    <text evidence="2">Belongs to the fasciclin-like AGP family.</text>
</comment>
<evidence type="ECO:0000256" key="4">
    <source>
        <dbReference type="ARBA" id="ARBA00022622"/>
    </source>
</evidence>
<feature type="chain" id="PRO_5044814005" description="FAS1 domain-containing protein" evidence="12">
    <location>
        <begin position="21"/>
        <end position="297"/>
    </location>
</feature>
<dbReference type="FunFam" id="2.30.180.10:FF:000015">
    <property type="entry name" value="Fasciclin-like arabinogalactan protein 3"/>
    <property type="match status" value="1"/>
</dbReference>
<organism evidence="14 15">
    <name type="scientific">Cinchona calisaya</name>
    <dbReference type="NCBI Taxonomy" id="153742"/>
    <lineage>
        <taxon>Eukaryota</taxon>
        <taxon>Viridiplantae</taxon>
        <taxon>Streptophyta</taxon>
        <taxon>Embryophyta</taxon>
        <taxon>Tracheophyta</taxon>
        <taxon>Spermatophyta</taxon>
        <taxon>Magnoliopsida</taxon>
        <taxon>eudicotyledons</taxon>
        <taxon>Gunneridae</taxon>
        <taxon>Pentapetalae</taxon>
        <taxon>asterids</taxon>
        <taxon>lamiids</taxon>
        <taxon>Gentianales</taxon>
        <taxon>Rubiaceae</taxon>
        <taxon>Cinchonoideae</taxon>
        <taxon>Cinchoneae</taxon>
        <taxon>Cinchona</taxon>
    </lineage>
</organism>
<feature type="compositionally biased region" description="Low complexity" evidence="11">
    <location>
        <begin position="210"/>
        <end position="225"/>
    </location>
</feature>
<keyword evidence="15" id="KW-1185">Reference proteome</keyword>
<evidence type="ECO:0000256" key="6">
    <source>
        <dbReference type="ARBA" id="ARBA00022974"/>
    </source>
</evidence>
<dbReference type="GO" id="GO:0098552">
    <property type="term" value="C:side of membrane"/>
    <property type="evidence" value="ECO:0007669"/>
    <property type="project" value="UniProtKB-KW"/>
</dbReference>
<dbReference type="SUPFAM" id="SSF82153">
    <property type="entry name" value="FAS1 domain"/>
    <property type="match status" value="1"/>
</dbReference>
<keyword evidence="5 12" id="KW-0732">Signal</keyword>
<reference evidence="14 15" key="1">
    <citation type="submission" date="2024-11" db="EMBL/GenBank/DDBJ databases">
        <title>A near-complete genome assembly of Cinchona calisaya.</title>
        <authorList>
            <person name="Lian D.C."/>
            <person name="Zhao X.W."/>
            <person name="Wei L."/>
        </authorList>
    </citation>
    <scope>NUCLEOTIDE SEQUENCE [LARGE SCALE GENOMIC DNA]</scope>
    <source>
        <tissue evidence="14">Nenye</tissue>
    </source>
</reference>
<evidence type="ECO:0000256" key="7">
    <source>
        <dbReference type="ARBA" id="ARBA00023136"/>
    </source>
</evidence>
<keyword evidence="4" id="KW-0336">GPI-anchor</keyword>
<gene>
    <name evidence="14" type="ORF">ACH5RR_024729</name>
</gene>
<dbReference type="Proteomes" id="UP001630127">
    <property type="component" value="Unassembled WGS sequence"/>
</dbReference>
<evidence type="ECO:0000256" key="10">
    <source>
        <dbReference type="ARBA" id="ARBA00024686"/>
    </source>
</evidence>
<evidence type="ECO:0000256" key="11">
    <source>
        <dbReference type="SAM" id="MobiDB-lite"/>
    </source>
</evidence>
<keyword evidence="7" id="KW-0472">Membrane</keyword>
<comment type="caution">
    <text evidence="14">The sequence shown here is derived from an EMBL/GenBank/DDBJ whole genome shotgun (WGS) entry which is preliminary data.</text>
</comment>
<evidence type="ECO:0000259" key="13">
    <source>
        <dbReference type="PROSITE" id="PS50213"/>
    </source>
</evidence>
<name>A0ABD2Z1Q6_9GENT</name>
<comment type="function">
    <text evidence="10">May be a cell surface adhesion protein.</text>
</comment>
<dbReference type="PANTHER" id="PTHR32382">
    <property type="entry name" value="FASCICLIN-LIKE ARABINOGALACTAN PROTEIN"/>
    <property type="match status" value="1"/>
</dbReference>
<evidence type="ECO:0000256" key="3">
    <source>
        <dbReference type="ARBA" id="ARBA00022475"/>
    </source>
</evidence>
<comment type="subcellular location">
    <subcellularLocation>
        <location evidence="1">Cell membrane</location>
        <topology evidence="1">Lipid-anchor</topology>
        <topology evidence="1">GPI-anchor</topology>
    </subcellularLocation>
</comment>
<keyword evidence="3" id="KW-1003">Cell membrane</keyword>
<evidence type="ECO:0000256" key="9">
    <source>
        <dbReference type="ARBA" id="ARBA00023288"/>
    </source>
</evidence>
<dbReference type="InterPro" id="IPR000782">
    <property type="entry name" value="FAS1_domain"/>
</dbReference>
<evidence type="ECO:0000313" key="15">
    <source>
        <dbReference type="Proteomes" id="UP001630127"/>
    </source>
</evidence>
<proteinExistence type="inferred from homology"/>
<keyword evidence="8" id="KW-0325">Glycoprotein</keyword>
<evidence type="ECO:0000313" key="14">
    <source>
        <dbReference type="EMBL" id="KAL3512012.1"/>
    </source>
</evidence>
<evidence type="ECO:0000256" key="5">
    <source>
        <dbReference type="ARBA" id="ARBA00022729"/>
    </source>
</evidence>
<feature type="region of interest" description="Disordered" evidence="11">
    <location>
        <begin position="174"/>
        <end position="234"/>
    </location>
</feature>
<dbReference type="PANTHER" id="PTHR32382:SF78">
    <property type="entry name" value="MUCIN-1-LIKE"/>
    <property type="match status" value="1"/>
</dbReference>
<evidence type="ECO:0000256" key="12">
    <source>
        <dbReference type="SAM" id="SignalP"/>
    </source>
</evidence>
<feature type="compositionally biased region" description="Pro residues" evidence="11">
    <location>
        <begin position="181"/>
        <end position="209"/>
    </location>
</feature>
<dbReference type="AlphaFoldDB" id="A0ABD2Z1Q6"/>
<feature type="domain" description="FAS1" evidence="13">
    <location>
        <begin position="20"/>
        <end position="166"/>
    </location>
</feature>
<dbReference type="PROSITE" id="PS50213">
    <property type="entry name" value="FAS1"/>
    <property type="match status" value="1"/>
</dbReference>